<feature type="region of interest" description="Disordered" evidence="1">
    <location>
        <begin position="157"/>
        <end position="199"/>
    </location>
</feature>
<comment type="caution">
    <text evidence="2">The sequence shown here is derived from an EMBL/GenBank/DDBJ whole genome shotgun (WGS) entry which is preliminary data.</text>
</comment>
<dbReference type="Proteomes" id="UP001281761">
    <property type="component" value="Unassembled WGS sequence"/>
</dbReference>
<feature type="region of interest" description="Disordered" evidence="1">
    <location>
        <begin position="211"/>
        <end position="261"/>
    </location>
</feature>
<sequence length="379" mass="40856">MSAAKIGVPSSLSITEITLYCIPYSSETSSSSLPPKSNRVTAMDSMIPTWLVDSSSVFRSPSDPSISISNVESASSEDERIESVTRVFSTSSNSLTSTPITPTGIGTVNINADESSSIDTDGSAMLRTLSTEYSHPNRSFAESPTTDTAAAVSEFIPSPLNTTSNPPPSNSFRPTRYAPDDTSTPPRPTTANRFDPSKLHVVRVIRATGGTANTFSPINTSTPATHTPTTTNSDTGSLSSPSSPTDTTLTPSRDVTPFESNSVPNVKNNKCGRFWTGSLPPSPFCRITRCFPHTDMFRVRVSVTCVSFVRADVRDITRAAKMVDGISWLSNVADALKNRLGFFDVESHSMTVDELSAVAIPPAEYTSWPRRAMEKQFRN</sequence>
<evidence type="ECO:0000256" key="1">
    <source>
        <dbReference type="SAM" id="MobiDB-lite"/>
    </source>
</evidence>
<organism evidence="2 3">
    <name type="scientific">Blattamonas nauphoetae</name>
    <dbReference type="NCBI Taxonomy" id="2049346"/>
    <lineage>
        <taxon>Eukaryota</taxon>
        <taxon>Metamonada</taxon>
        <taxon>Preaxostyla</taxon>
        <taxon>Oxymonadida</taxon>
        <taxon>Blattamonas</taxon>
    </lineage>
</organism>
<reference evidence="2 3" key="1">
    <citation type="journal article" date="2022" name="bioRxiv">
        <title>Genomics of Preaxostyla Flagellates Illuminates Evolutionary Transitions and the Path Towards Mitochondrial Loss.</title>
        <authorList>
            <person name="Novak L.V.F."/>
            <person name="Treitli S.C."/>
            <person name="Pyrih J."/>
            <person name="Halakuc P."/>
            <person name="Pipaliya S.V."/>
            <person name="Vacek V."/>
            <person name="Brzon O."/>
            <person name="Soukal P."/>
            <person name="Eme L."/>
            <person name="Dacks J.B."/>
            <person name="Karnkowska A."/>
            <person name="Elias M."/>
            <person name="Hampl V."/>
        </authorList>
    </citation>
    <scope>NUCLEOTIDE SEQUENCE [LARGE SCALE GENOMIC DNA]</scope>
    <source>
        <strain evidence="2">NAU3</strain>
        <tissue evidence="2">Gut</tissue>
    </source>
</reference>
<name>A0ABQ9XZ59_9EUKA</name>
<evidence type="ECO:0000313" key="2">
    <source>
        <dbReference type="EMBL" id="KAK2956771.1"/>
    </source>
</evidence>
<feature type="compositionally biased region" description="Low complexity" evidence="1">
    <location>
        <begin position="219"/>
        <end position="252"/>
    </location>
</feature>
<gene>
    <name evidence="2" type="ORF">BLNAU_8224</name>
</gene>
<proteinExistence type="predicted"/>
<dbReference type="EMBL" id="JARBJD010000052">
    <property type="protein sequence ID" value="KAK2956771.1"/>
    <property type="molecule type" value="Genomic_DNA"/>
</dbReference>
<feature type="compositionally biased region" description="Low complexity" evidence="1">
    <location>
        <begin position="157"/>
        <end position="184"/>
    </location>
</feature>
<keyword evidence="3" id="KW-1185">Reference proteome</keyword>
<accession>A0ABQ9XZ59</accession>
<protein>
    <submittedName>
        <fullName evidence="2">Uncharacterized protein</fullName>
    </submittedName>
</protein>
<evidence type="ECO:0000313" key="3">
    <source>
        <dbReference type="Proteomes" id="UP001281761"/>
    </source>
</evidence>